<dbReference type="PANTHER" id="PTHR30289">
    <property type="entry name" value="UNCHARACTERIZED PROTEIN YBCL-RELATED"/>
    <property type="match status" value="1"/>
</dbReference>
<accession>A0ABP5KGB9</accession>
<dbReference type="SUPFAM" id="SSF49777">
    <property type="entry name" value="PEBP-like"/>
    <property type="match status" value="1"/>
</dbReference>
<sequence length="185" mass="18616">MHANARTHANDPFARLPEAAAFTVTSATVADGAAWAAEQLSGISGVPGGKDISPQLSWSGAPAGTRSYAVTVYDPDAPTGSGFWHWAVADIPATVTELPAGAGDDAGSGLPEGAFQLPNDARAARFVGAAPPPGHGPHRYFTVVYALDVDSVGVPADATPAVLGFTMSGHTLGRAVLTATAETPA</sequence>
<dbReference type="RefSeq" id="WP_344291243.1">
    <property type="nucleotide sequence ID" value="NZ_BAAAPF010000131.1"/>
</dbReference>
<proteinExistence type="inferred from homology"/>
<dbReference type="NCBIfam" id="TIGR00481">
    <property type="entry name" value="YbhB/YbcL family Raf kinase inhibitor-like protein"/>
    <property type="match status" value="1"/>
</dbReference>
<dbReference type="InterPro" id="IPR005247">
    <property type="entry name" value="YbhB_YbcL/LppC-like"/>
</dbReference>
<evidence type="ECO:0000256" key="1">
    <source>
        <dbReference type="ARBA" id="ARBA00007120"/>
    </source>
</evidence>
<protein>
    <submittedName>
        <fullName evidence="2">YbhB/YbcL family Raf kinase inhibitor-like protein</fullName>
    </submittedName>
</protein>
<evidence type="ECO:0000313" key="2">
    <source>
        <dbReference type="EMBL" id="GAA2130510.1"/>
    </source>
</evidence>
<organism evidence="2 3">
    <name type="scientific">Streptomyces synnematoformans</name>
    <dbReference type="NCBI Taxonomy" id="415721"/>
    <lineage>
        <taxon>Bacteria</taxon>
        <taxon>Bacillati</taxon>
        <taxon>Actinomycetota</taxon>
        <taxon>Actinomycetes</taxon>
        <taxon>Kitasatosporales</taxon>
        <taxon>Streptomycetaceae</taxon>
        <taxon>Streptomyces</taxon>
    </lineage>
</organism>
<dbReference type="CDD" id="cd00865">
    <property type="entry name" value="PEBP_bact_arch"/>
    <property type="match status" value="1"/>
</dbReference>
<keyword evidence="2" id="KW-0649">Protein kinase inhibitor</keyword>
<dbReference type="Gene3D" id="3.90.280.10">
    <property type="entry name" value="PEBP-like"/>
    <property type="match status" value="1"/>
</dbReference>
<comment type="similarity">
    <text evidence="1">Belongs to the UPF0098 family.</text>
</comment>
<dbReference type="PANTHER" id="PTHR30289:SF1">
    <property type="entry name" value="PEBP (PHOSPHATIDYLETHANOLAMINE-BINDING PROTEIN) FAMILY PROTEIN"/>
    <property type="match status" value="1"/>
</dbReference>
<keyword evidence="3" id="KW-1185">Reference proteome</keyword>
<reference evidence="3" key="1">
    <citation type="journal article" date="2019" name="Int. J. Syst. Evol. Microbiol.">
        <title>The Global Catalogue of Microorganisms (GCM) 10K type strain sequencing project: providing services to taxonomists for standard genome sequencing and annotation.</title>
        <authorList>
            <consortium name="The Broad Institute Genomics Platform"/>
            <consortium name="The Broad Institute Genome Sequencing Center for Infectious Disease"/>
            <person name="Wu L."/>
            <person name="Ma J."/>
        </authorList>
    </citation>
    <scope>NUCLEOTIDE SEQUENCE [LARGE SCALE GENOMIC DNA]</scope>
    <source>
        <strain evidence="3">JCM 15481</strain>
    </source>
</reference>
<name>A0ABP5KGB9_9ACTN</name>
<dbReference type="GO" id="GO:0004860">
    <property type="term" value="F:protein kinase inhibitor activity"/>
    <property type="evidence" value="ECO:0007669"/>
    <property type="project" value="UniProtKB-KW"/>
</dbReference>
<dbReference type="Proteomes" id="UP001500443">
    <property type="component" value="Unassembled WGS sequence"/>
</dbReference>
<dbReference type="InterPro" id="IPR036610">
    <property type="entry name" value="PEBP-like_sf"/>
</dbReference>
<dbReference type="Pfam" id="PF01161">
    <property type="entry name" value="PBP"/>
    <property type="match status" value="1"/>
</dbReference>
<dbReference type="EMBL" id="BAAAPF010000131">
    <property type="protein sequence ID" value="GAA2130510.1"/>
    <property type="molecule type" value="Genomic_DNA"/>
</dbReference>
<comment type="caution">
    <text evidence="2">The sequence shown here is derived from an EMBL/GenBank/DDBJ whole genome shotgun (WGS) entry which is preliminary data.</text>
</comment>
<dbReference type="InterPro" id="IPR008914">
    <property type="entry name" value="PEBP"/>
</dbReference>
<evidence type="ECO:0000313" key="3">
    <source>
        <dbReference type="Proteomes" id="UP001500443"/>
    </source>
</evidence>
<gene>
    <name evidence="2" type="ORF">GCM10009802_38510</name>
</gene>